<sequence>MYSILPTSLMAMHFKDLVINPCPRCVLINNNSIELTTKESDLLYFLARHPGWAFTKAQIYETVWDEQYVHHQHAVENIIYHLRRKMALNTTNTNYIQTLVGYSYKFLAT</sequence>
<keyword evidence="1 2" id="KW-0238">DNA-binding</keyword>
<dbReference type="GO" id="GO:0006355">
    <property type="term" value="P:regulation of DNA-templated transcription"/>
    <property type="evidence" value="ECO:0007669"/>
    <property type="project" value="InterPro"/>
</dbReference>
<evidence type="ECO:0000256" key="2">
    <source>
        <dbReference type="PROSITE-ProRule" id="PRU01091"/>
    </source>
</evidence>
<gene>
    <name evidence="4" type="ORF">EDD76_12084</name>
</gene>
<dbReference type="Pfam" id="PF00486">
    <property type="entry name" value="Trans_reg_C"/>
    <property type="match status" value="1"/>
</dbReference>
<dbReference type="SUPFAM" id="SSF46894">
    <property type="entry name" value="C-terminal effector domain of the bipartite response regulators"/>
    <property type="match status" value="1"/>
</dbReference>
<dbReference type="GO" id="GO:0003677">
    <property type="term" value="F:DNA binding"/>
    <property type="evidence" value="ECO:0007669"/>
    <property type="project" value="UniProtKB-UniRule"/>
</dbReference>
<evidence type="ECO:0000259" key="3">
    <source>
        <dbReference type="PROSITE" id="PS51755"/>
    </source>
</evidence>
<name>A0A4R1QW35_9FIRM</name>
<dbReference type="STRING" id="1469948.GCA_000732725_04216"/>
<proteinExistence type="predicted"/>
<dbReference type="InterPro" id="IPR016032">
    <property type="entry name" value="Sig_transdc_resp-reg_C-effctor"/>
</dbReference>
<organism evidence="4 5">
    <name type="scientific">Kineothrix alysoides</name>
    <dbReference type="NCBI Taxonomy" id="1469948"/>
    <lineage>
        <taxon>Bacteria</taxon>
        <taxon>Bacillati</taxon>
        <taxon>Bacillota</taxon>
        <taxon>Clostridia</taxon>
        <taxon>Lachnospirales</taxon>
        <taxon>Lachnospiraceae</taxon>
        <taxon>Kineothrix</taxon>
    </lineage>
</organism>
<reference evidence="4 5" key="1">
    <citation type="submission" date="2019-03" db="EMBL/GenBank/DDBJ databases">
        <title>Genomic Encyclopedia of Type Strains, Phase IV (KMG-IV): sequencing the most valuable type-strain genomes for metagenomic binning, comparative biology and taxonomic classification.</title>
        <authorList>
            <person name="Goeker M."/>
        </authorList>
    </citation>
    <scope>NUCLEOTIDE SEQUENCE [LARGE SCALE GENOMIC DNA]</scope>
    <source>
        <strain evidence="4 5">DSM 100556</strain>
    </source>
</reference>
<accession>A0A4R1QW35</accession>
<dbReference type="Proteomes" id="UP000295718">
    <property type="component" value="Unassembled WGS sequence"/>
</dbReference>
<evidence type="ECO:0000313" key="5">
    <source>
        <dbReference type="Proteomes" id="UP000295718"/>
    </source>
</evidence>
<feature type="domain" description="OmpR/PhoB-type" evidence="3">
    <location>
        <begin position="9"/>
        <end position="108"/>
    </location>
</feature>
<dbReference type="PROSITE" id="PS51755">
    <property type="entry name" value="OMPR_PHOB"/>
    <property type="match status" value="1"/>
</dbReference>
<dbReference type="GO" id="GO:0000160">
    <property type="term" value="P:phosphorelay signal transduction system"/>
    <property type="evidence" value="ECO:0007669"/>
    <property type="project" value="InterPro"/>
</dbReference>
<dbReference type="SMART" id="SM00862">
    <property type="entry name" value="Trans_reg_C"/>
    <property type="match status" value="1"/>
</dbReference>
<dbReference type="EMBL" id="SLUO01000020">
    <property type="protein sequence ID" value="TCL54480.1"/>
    <property type="molecule type" value="Genomic_DNA"/>
</dbReference>
<dbReference type="InterPro" id="IPR036388">
    <property type="entry name" value="WH-like_DNA-bd_sf"/>
</dbReference>
<dbReference type="CDD" id="cd00383">
    <property type="entry name" value="trans_reg_C"/>
    <property type="match status" value="1"/>
</dbReference>
<evidence type="ECO:0000256" key="1">
    <source>
        <dbReference type="ARBA" id="ARBA00023125"/>
    </source>
</evidence>
<dbReference type="OrthoDB" id="9787103at2"/>
<comment type="caution">
    <text evidence="4">The sequence shown here is derived from an EMBL/GenBank/DDBJ whole genome shotgun (WGS) entry which is preliminary data.</text>
</comment>
<dbReference type="Gene3D" id="1.10.10.10">
    <property type="entry name" value="Winged helix-like DNA-binding domain superfamily/Winged helix DNA-binding domain"/>
    <property type="match status" value="1"/>
</dbReference>
<dbReference type="AlphaFoldDB" id="A0A4R1QW35"/>
<feature type="DNA-binding region" description="OmpR/PhoB-type" evidence="2">
    <location>
        <begin position="9"/>
        <end position="108"/>
    </location>
</feature>
<keyword evidence="5" id="KW-1185">Reference proteome</keyword>
<dbReference type="InterPro" id="IPR001867">
    <property type="entry name" value="OmpR/PhoB-type_DNA-bd"/>
</dbReference>
<evidence type="ECO:0000313" key="4">
    <source>
        <dbReference type="EMBL" id="TCL54480.1"/>
    </source>
</evidence>
<protein>
    <submittedName>
        <fullName evidence="4">Transcriptional regulator</fullName>
    </submittedName>
</protein>